<name>D8P8R1_9BACT</name>
<reference evidence="1 2" key="1">
    <citation type="journal article" date="2010" name="Proc. Natl. Acad. Sci. U.S.A.">
        <title>A Nitrospira metagenome illuminates the physiology and evolution of globally important nitrite-oxidizing bacteria.</title>
        <authorList>
            <person name="Lucker S."/>
            <person name="Wagner M."/>
            <person name="Maixner F."/>
            <person name="Pelletier E."/>
            <person name="Koch H."/>
            <person name="Vacherie B."/>
            <person name="Rattei T."/>
            <person name="Sinninghe Damste J."/>
            <person name="Spieck E."/>
            <person name="Le Paslier D."/>
            <person name="Daims H."/>
        </authorList>
    </citation>
    <scope>NUCLEOTIDE SEQUENCE [LARGE SCALE GENOMIC DNA]</scope>
</reference>
<dbReference type="KEGG" id="nde:NIDE4228"/>
<accession>D8P8R1</accession>
<dbReference type="HOGENOM" id="CLU_1029297_0_0_0"/>
<dbReference type="STRING" id="330214.NIDE4228"/>
<protein>
    <submittedName>
        <fullName evidence="1">Uncharacterized protein</fullName>
    </submittedName>
</protein>
<evidence type="ECO:0000313" key="2">
    <source>
        <dbReference type="Proteomes" id="UP000001660"/>
    </source>
</evidence>
<organism evidence="1 2">
    <name type="scientific">Nitrospira defluvii</name>
    <dbReference type="NCBI Taxonomy" id="330214"/>
    <lineage>
        <taxon>Bacteria</taxon>
        <taxon>Pseudomonadati</taxon>
        <taxon>Nitrospirota</taxon>
        <taxon>Nitrospiria</taxon>
        <taxon>Nitrospirales</taxon>
        <taxon>Nitrospiraceae</taxon>
        <taxon>Nitrospira</taxon>
    </lineage>
</organism>
<sequence>MPRKRKNGPLSAGMDFALEVVRSVVDERPLAPAKFTSERKPKQKAHVPESLIWDLHVKHPPDGPFPFLTKAGLKKLPSLYRDGHVDKWGRIALDEYQIAYARSQDPLLVLEAFMWAHRNKLYPPIWVLEILCSALEKYIKDGRRETIEQLLNLSGVPGGGSVFIIRAKRRRDRMLAEWICWYADLKPCSLVQAVKVVADYWDECVRKGIYQFGYRLDKSIQKEALIQYYEKRWKREFGCDEKYLDIQERLRSLTAEQKKEFVRKIERKQF</sequence>
<gene>
    <name evidence="1" type="ORF">NIDE4228</name>
</gene>
<evidence type="ECO:0000313" key="1">
    <source>
        <dbReference type="EMBL" id="CBK43893.1"/>
    </source>
</evidence>
<keyword evidence="2" id="KW-1185">Reference proteome</keyword>
<dbReference type="EMBL" id="FP929003">
    <property type="protein sequence ID" value="CBK43893.1"/>
    <property type="molecule type" value="Genomic_DNA"/>
</dbReference>
<dbReference type="AlphaFoldDB" id="D8P8R1"/>
<dbReference type="Proteomes" id="UP000001660">
    <property type="component" value="Chromosome"/>
</dbReference>
<proteinExistence type="predicted"/>